<dbReference type="Gene3D" id="3.30.450.20">
    <property type="entry name" value="PAS domain"/>
    <property type="match status" value="8"/>
</dbReference>
<protein>
    <recommendedName>
        <fullName evidence="2">histidine kinase</fullName>
        <ecNumber evidence="2">2.7.13.3</ecNumber>
    </recommendedName>
</protein>
<dbReference type="Pfam" id="PF00512">
    <property type="entry name" value="HisKA"/>
    <property type="match status" value="1"/>
</dbReference>
<feature type="domain" description="PAC" evidence="10">
    <location>
        <begin position="489"/>
        <end position="541"/>
    </location>
</feature>
<dbReference type="InterPro" id="IPR000700">
    <property type="entry name" value="PAS-assoc_C"/>
</dbReference>
<dbReference type="InterPro" id="IPR003661">
    <property type="entry name" value="HisK_dim/P_dom"/>
</dbReference>
<evidence type="ECO:0000313" key="11">
    <source>
        <dbReference type="EMBL" id="PZO38314.1"/>
    </source>
</evidence>
<dbReference type="SUPFAM" id="SSF55874">
    <property type="entry name" value="ATPase domain of HSP90 chaperone/DNA topoisomerase II/histidine kinase"/>
    <property type="match status" value="1"/>
</dbReference>
<feature type="domain" description="Histidine kinase" evidence="8">
    <location>
        <begin position="1069"/>
        <end position="1280"/>
    </location>
</feature>
<proteinExistence type="predicted"/>
<dbReference type="AlphaFoldDB" id="A0A2W4VZH0"/>
<dbReference type="PROSITE" id="PS50112">
    <property type="entry name" value="PAS"/>
    <property type="match status" value="2"/>
</dbReference>
<accession>A0A2W4VZH0</accession>
<dbReference type="EC" id="2.7.13.3" evidence="2"/>
<feature type="domain" description="PAC" evidence="10">
    <location>
        <begin position="221"/>
        <end position="277"/>
    </location>
</feature>
<gene>
    <name evidence="11" type="ORF">DCF19_16685</name>
</gene>
<evidence type="ECO:0000256" key="6">
    <source>
        <dbReference type="ARBA" id="ARBA00023012"/>
    </source>
</evidence>
<dbReference type="Gene3D" id="1.10.287.130">
    <property type="match status" value="1"/>
</dbReference>
<keyword evidence="5" id="KW-0418">Kinase</keyword>
<dbReference type="CDD" id="cd00082">
    <property type="entry name" value="HisKA"/>
    <property type="match status" value="1"/>
</dbReference>
<feature type="domain" description="PAC" evidence="10">
    <location>
        <begin position="873"/>
        <end position="925"/>
    </location>
</feature>
<dbReference type="Pfam" id="PF08447">
    <property type="entry name" value="PAS_3"/>
    <property type="match status" value="4"/>
</dbReference>
<feature type="domain" description="PAS" evidence="9">
    <location>
        <begin position="798"/>
        <end position="870"/>
    </location>
</feature>
<dbReference type="SUPFAM" id="SSF55785">
    <property type="entry name" value="PYP-like sensor domain (PAS domain)"/>
    <property type="match status" value="8"/>
</dbReference>
<dbReference type="InterPro" id="IPR001610">
    <property type="entry name" value="PAC"/>
</dbReference>
<dbReference type="FunFam" id="3.30.565.10:FF:000006">
    <property type="entry name" value="Sensor histidine kinase WalK"/>
    <property type="match status" value="1"/>
</dbReference>
<name>A0A2W4VZH0_9CYAN</name>
<keyword evidence="3" id="KW-0597">Phosphoprotein</keyword>
<evidence type="ECO:0000256" key="7">
    <source>
        <dbReference type="SAM" id="Coils"/>
    </source>
</evidence>
<reference evidence="11 12" key="1">
    <citation type="submission" date="2018-04" db="EMBL/GenBank/DDBJ databases">
        <authorList>
            <person name="Go L.Y."/>
            <person name="Mitchell J.A."/>
        </authorList>
    </citation>
    <scope>NUCLEOTIDE SEQUENCE [LARGE SCALE GENOMIC DNA]</scope>
    <source>
        <strain evidence="11">ULC066bin1</strain>
    </source>
</reference>
<evidence type="ECO:0000256" key="5">
    <source>
        <dbReference type="ARBA" id="ARBA00022777"/>
    </source>
</evidence>
<dbReference type="PANTHER" id="PTHR43304">
    <property type="entry name" value="PHYTOCHROME-LIKE PROTEIN CPH1"/>
    <property type="match status" value="1"/>
</dbReference>
<feature type="coiled-coil region" evidence="7">
    <location>
        <begin position="268"/>
        <end position="299"/>
    </location>
</feature>
<dbReference type="SMART" id="SM00091">
    <property type="entry name" value="PAS"/>
    <property type="match status" value="6"/>
</dbReference>
<evidence type="ECO:0000313" key="12">
    <source>
        <dbReference type="Proteomes" id="UP000249467"/>
    </source>
</evidence>
<evidence type="ECO:0000256" key="4">
    <source>
        <dbReference type="ARBA" id="ARBA00022679"/>
    </source>
</evidence>
<dbReference type="InterPro" id="IPR035965">
    <property type="entry name" value="PAS-like_dom_sf"/>
</dbReference>
<keyword evidence="7" id="KW-0175">Coiled coil</keyword>
<dbReference type="SMART" id="SM00086">
    <property type="entry name" value="PAC"/>
    <property type="match status" value="8"/>
</dbReference>
<dbReference type="InterPro" id="IPR036097">
    <property type="entry name" value="HisK_dim/P_sf"/>
</dbReference>
<dbReference type="InterPro" id="IPR052162">
    <property type="entry name" value="Sensor_kinase/Photoreceptor"/>
</dbReference>
<dbReference type="SMART" id="SM00388">
    <property type="entry name" value="HisKA"/>
    <property type="match status" value="1"/>
</dbReference>
<evidence type="ECO:0000259" key="10">
    <source>
        <dbReference type="PROSITE" id="PS50113"/>
    </source>
</evidence>
<dbReference type="PANTHER" id="PTHR43304:SF1">
    <property type="entry name" value="PAC DOMAIN-CONTAINING PROTEIN"/>
    <property type="match status" value="1"/>
</dbReference>
<dbReference type="InterPro" id="IPR003594">
    <property type="entry name" value="HATPase_dom"/>
</dbReference>
<feature type="domain" description="PAC" evidence="10">
    <location>
        <begin position="745"/>
        <end position="797"/>
    </location>
</feature>
<evidence type="ECO:0000256" key="1">
    <source>
        <dbReference type="ARBA" id="ARBA00000085"/>
    </source>
</evidence>
<dbReference type="CDD" id="cd00130">
    <property type="entry name" value="PAS"/>
    <property type="match status" value="6"/>
</dbReference>
<dbReference type="EMBL" id="QBML01000024">
    <property type="protein sequence ID" value="PZO38314.1"/>
    <property type="molecule type" value="Genomic_DNA"/>
</dbReference>
<sequence length="1280" mass="145908">MSHAWVRVHNSDTLHAQIMDSLDDVIWSLSLPDLTPLYFNLAAARVYQCACSDRLIADNSNSQWLEAIAAEDRPKIKQAIAKAQELGSSQLTYHIQQPDGARRCFSARFKISQDISGNAIRLDAIANEISEISNYQKIEFKHKQTEEILLQSENRYRQVEQHHEDLILRSLADTTITFANDALCNLLGIELEQVVGKKWIEFADTDVLESILQSISNLSPANPSFIVINRDSRPDGQIGWIQWLNKGVFNEQGQLVDIQSSGRDVTDLKRSEIALQQLNEELELRIEQRTEALRQSESRNLAILHAFPDLLLLLKPDGRCVQCIMPSTEEKPKYLPIQQHISEVLSPETLAIQLKLYEKAIATGEIQIYEHQLSKFGKTVYEEVRIAPYCEDELLVVVRDITDRKLAEERLIKSDVHLKTAQRIGKVGSWEFDLQTGSIIWSEEIFRIFRLDPQIGTPSSTESLDFLHPDDREYVNQVFQNAISNAQPYELEYRINRADGTLAYISSRGEIVCDLTGKTTQIVGTVTDITDRKLAEQQLQDLTDRLTLALKSAAIGIWEWDTTNNCLIWDVRTYELYDVNPDLYTDAYSAWVSRVHPSDREFVENEARSALNGEKDYEPEFRIVLPDGSIRYLKAYSLVQRNDEGAPQRMIGINFDITNRKLAEVQLLKSDTHLKTAQRIGKLGSWEFEVSTGKLTWSDEVFRIYGLEPSSEPPSYEELQLYIHPEDWENFDKTVQAAINLGKSYDIEHRLIQPSGILIYVLARGEMVYNSSGQLTHVIGTAIDITDRKIAEQQLKNLTDRLTLAVKSAAIGIWEWNIKKNILIWDERMYQLYGVTPNQSPNNYLTWASCLHPDDRAISEAAVQQSLKGEKDFDIEFRIVLPDRSIRHLKAFALIQQNDAGEPQRMVGVNFDITDRKLAEAELNRSRDLREAIFNESTDALFLVNSQTLLTTDCNLRSMQMFEVSDKADLIGIEGHTLQQHQFSDEELAAISSELETTGFWSREVEYITHQGRAFWGNLAAKPITIAEQTINLVRVTDISDRKLAEAKILQTSRQLENTNRELESFCYSVSHDLRAPLRHMNGFVNALQQQLKKHVDFQDPKVDHYIQVINNSSQKMGHLIDGLLVLSRYGRRPLESKQISIRALVDATIEIISSDPHHNPSVEFAIGELPTTVGDPTLLQQVFQNLISNAVKFSRNRPRPYIEIDSLPDGTIRIKDNGAGFQMEYADKLFGVFQRLHNEKEFEGTGIGLAIVQRIVQRHGGVIWAEGYPDRGATFFLKI</sequence>
<dbReference type="PROSITE" id="PS50109">
    <property type="entry name" value="HIS_KIN"/>
    <property type="match status" value="1"/>
</dbReference>
<reference evidence="11 12" key="2">
    <citation type="submission" date="2018-06" db="EMBL/GenBank/DDBJ databases">
        <title>Metagenomic assembly of (sub)arctic Cyanobacteria and their associated microbiome from non-axenic cultures.</title>
        <authorList>
            <person name="Baurain D."/>
        </authorList>
    </citation>
    <scope>NUCLEOTIDE SEQUENCE [LARGE SCALE GENOMIC DNA]</scope>
    <source>
        <strain evidence="11">ULC066bin1</strain>
    </source>
</reference>
<dbReference type="InterPro" id="IPR036890">
    <property type="entry name" value="HATPase_C_sf"/>
</dbReference>
<dbReference type="InterPro" id="IPR013655">
    <property type="entry name" value="PAS_fold_3"/>
</dbReference>
<dbReference type="InterPro" id="IPR000014">
    <property type="entry name" value="PAS"/>
</dbReference>
<dbReference type="InterPro" id="IPR004358">
    <property type="entry name" value="Sig_transdc_His_kin-like_C"/>
</dbReference>
<dbReference type="Pfam" id="PF02518">
    <property type="entry name" value="HATPase_c"/>
    <property type="match status" value="1"/>
</dbReference>
<feature type="domain" description="PAC" evidence="10">
    <location>
        <begin position="617"/>
        <end position="669"/>
    </location>
</feature>
<evidence type="ECO:0000259" key="9">
    <source>
        <dbReference type="PROSITE" id="PS50112"/>
    </source>
</evidence>
<keyword evidence="6" id="KW-0902">Two-component regulatory system</keyword>
<dbReference type="Pfam" id="PF13426">
    <property type="entry name" value="PAS_9"/>
    <property type="match status" value="2"/>
</dbReference>
<dbReference type="Proteomes" id="UP000249467">
    <property type="component" value="Unassembled WGS sequence"/>
</dbReference>
<evidence type="ECO:0000256" key="2">
    <source>
        <dbReference type="ARBA" id="ARBA00012438"/>
    </source>
</evidence>
<dbReference type="PRINTS" id="PR00344">
    <property type="entry name" value="BCTRLSENSOR"/>
</dbReference>
<dbReference type="GO" id="GO:0000155">
    <property type="term" value="F:phosphorelay sensor kinase activity"/>
    <property type="evidence" value="ECO:0007669"/>
    <property type="project" value="InterPro"/>
</dbReference>
<feature type="domain" description="PAS" evidence="9">
    <location>
        <begin position="152"/>
        <end position="222"/>
    </location>
</feature>
<comment type="caution">
    <text evidence="11">The sequence shown here is derived from an EMBL/GenBank/DDBJ whole genome shotgun (WGS) entry which is preliminary data.</text>
</comment>
<dbReference type="PROSITE" id="PS50113">
    <property type="entry name" value="PAC"/>
    <property type="match status" value="5"/>
</dbReference>
<keyword evidence="4" id="KW-0808">Transferase</keyword>
<dbReference type="SUPFAM" id="SSF47384">
    <property type="entry name" value="Homodimeric domain of signal transducing histidine kinase"/>
    <property type="match status" value="1"/>
</dbReference>
<dbReference type="SMART" id="SM00387">
    <property type="entry name" value="HATPase_c"/>
    <property type="match status" value="1"/>
</dbReference>
<dbReference type="Gene3D" id="2.10.70.100">
    <property type="match status" value="4"/>
</dbReference>
<comment type="catalytic activity">
    <reaction evidence="1">
        <text>ATP + protein L-histidine = ADP + protein N-phospho-L-histidine.</text>
        <dbReference type="EC" id="2.7.13.3"/>
    </reaction>
</comment>
<evidence type="ECO:0000259" key="8">
    <source>
        <dbReference type="PROSITE" id="PS50109"/>
    </source>
</evidence>
<evidence type="ECO:0000256" key="3">
    <source>
        <dbReference type="ARBA" id="ARBA00022553"/>
    </source>
</evidence>
<dbReference type="Gene3D" id="3.30.565.10">
    <property type="entry name" value="Histidine kinase-like ATPase, C-terminal domain"/>
    <property type="match status" value="1"/>
</dbReference>
<dbReference type="InterPro" id="IPR005467">
    <property type="entry name" value="His_kinase_dom"/>
</dbReference>
<organism evidence="11 12">
    <name type="scientific">Pseudanabaena frigida</name>
    <dbReference type="NCBI Taxonomy" id="945775"/>
    <lineage>
        <taxon>Bacteria</taxon>
        <taxon>Bacillati</taxon>
        <taxon>Cyanobacteriota</taxon>
        <taxon>Cyanophyceae</taxon>
        <taxon>Pseudanabaenales</taxon>
        <taxon>Pseudanabaenaceae</taxon>
        <taxon>Pseudanabaena</taxon>
    </lineage>
</organism>
<dbReference type="NCBIfam" id="TIGR00229">
    <property type="entry name" value="sensory_box"/>
    <property type="match status" value="4"/>
</dbReference>